<gene>
    <name evidence="1" type="ordered locus">AOLE_15965</name>
</gene>
<dbReference type="KEGG" id="acd:AOLE_15965"/>
<dbReference type="RefSeq" id="WP_013198847.1">
    <property type="nucleotide sequence ID" value="NC_014259.1"/>
</dbReference>
<evidence type="ECO:0000313" key="2">
    <source>
        <dbReference type="Proteomes" id="UP000000392"/>
    </source>
</evidence>
<reference evidence="1 2" key="1">
    <citation type="journal article" date="2010" name="J. Bacteriol.">
        <title>Complete genome sequence of the diesel-degrading Acinetobacter sp. strain DR1.</title>
        <authorList>
            <person name="Jung J."/>
            <person name="Baek J.H."/>
            <person name="Park W."/>
        </authorList>
    </citation>
    <scope>NUCLEOTIDE SEQUENCE [LARGE SCALE GENOMIC DNA]</scope>
    <source>
        <strain evidence="2">JCM 16667 / KCTC 23045 / DR1</strain>
    </source>
</reference>
<dbReference type="EMBL" id="CP002080">
    <property type="protein sequence ID" value="ADI92080.1"/>
    <property type="molecule type" value="Genomic_DNA"/>
</dbReference>
<evidence type="ECO:0000313" key="1">
    <source>
        <dbReference type="EMBL" id="ADI92080.1"/>
    </source>
</evidence>
<protein>
    <submittedName>
        <fullName evidence="1">Uncharacterized protein</fullName>
    </submittedName>
</protein>
<name>A0AAN0PB45_ACISD</name>
<sequence>MIVGSEKITIDAVNIALSSFKINLSEKVTRDKYRGNQFSKIAKDRYIPARDVREIQQVIANKKTAIDSGFLFSRCLNLPA</sequence>
<organism evidence="1 2">
    <name type="scientific">Acinetobacter oleivorans (strain JCM 16667 / KCTC 23045 / DR1)</name>
    <dbReference type="NCBI Taxonomy" id="436717"/>
    <lineage>
        <taxon>Bacteria</taxon>
        <taxon>Pseudomonadati</taxon>
        <taxon>Pseudomonadota</taxon>
        <taxon>Gammaproteobacteria</taxon>
        <taxon>Moraxellales</taxon>
        <taxon>Moraxellaceae</taxon>
        <taxon>Acinetobacter</taxon>
    </lineage>
</organism>
<dbReference type="GeneID" id="9383622"/>
<accession>A0AAN0PB45</accession>
<dbReference type="Proteomes" id="UP000000392">
    <property type="component" value="Chromosome"/>
</dbReference>
<proteinExistence type="predicted"/>
<dbReference type="AlphaFoldDB" id="A0AAN0PB45"/>